<reference evidence="2 3" key="1">
    <citation type="submission" date="2022-11" db="EMBL/GenBank/DDBJ databases">
        <title>Whole genome sequence of Eschrichtius robustus ER-17-0199.</title>
        <authorList>
            <person name="Bruniche-Olsen A."/>
            <person name="Black A.N."/>
            <person name="Fields C.J."/>
            <person name="Walden K."/>
            <person name="Dewoody J.A."/>
        </authorList>
    </citation>
    <scope>NUCLEOTIDE SEQUENCE [LARGE SCALE GENOMIC DNA]</scope>
    <source>
        <strain evidence="2">ER-17-0199</strain>
        <tissue evidence="2">Blubber</tissue>
    </source>
</reference>
<dbReference type="EMBL" id="JAIQCJ010002165">
    <property type="protein sequence ID" value="KAJ8780136.1"/>
    <property type="molecule type" value="Genomic_DNA"/>
</dbReference>
<sequence>MEAVLREPAEQGGRLCAAGARPWGRLRGGAKCSEGWHGSVQQVYYIIITIYQEARQLEVPSQELFSSPESHLHEVGDEYQLEDPFVLVTPAVPPQTLPSAQLRTPSTHQDQKITTCPPSSAPPTGEQEDPNPPTDPDLVMASNSGLA</sequence>
<protein>
    <submittedName>
        <fullName evidence="2">Uncharacterized protein</fullName>
    </submittedName>
</protein>
<dbReference type="AlphaFoldDB" id="A0AB34GKL6"/>
<name>A0AB34GKL6_ESCRO</name>
<dbReference type="Proteomes" id="UP001159641">
    <property type="component" value="Unassembled WGS sequence"/>
</dbReference>
<evidence type="ECO:0000256" key="1">
    <source>
        <dbReference type="SAM" id="MobiDB-lite"/>
    </source>
</evidence>
<organism evidence="2 3">
    <name type="scientific">Eschrichtius robustus</name>
    <name type="common">California gray whale</name>
    <name type="synonym">Eschrichtius gibbosus</name>
    <dbReference type="NCBI Taxonomy" id="9764"/>
    <lineage>
        <taxon>Eukaryota</taxon>
        <taxon>Metazoa</taxon>
        <taxon>Chordata</taxon>
        <taxon>Craniata</taxon>
        <taxon>Vertebrata</taxon>
        <taxon>Euteleostomi</taxon>
        <taxon>Mammalia</taxon>
        <taxon>Eutheria</taxon>
        <taxon>Laurasiatheria</taxon>
        <taxon>Artiodactyla</taxon>
        <taxon>Whippomorpha</taxon>
        <taxon>Cetacea</taxon>
        <taxon>Mysticeti</taxon>
        <taxon>Eschrichtiidae</taxon>
        <taxon>Eschrichtius</taxon>
    </lineage>
</organism>
<evidence type="ECO:0000313" key="2">
    <source>
        <dbReference type="EMBL" id="KAJ8780136.1"/>
    </source>
</evidence>
<feature type="region of interest" description="Disordered" evidence="1">
    <location>
        <begin position="93"/>
        <end position="147"/>
    </location>
</feature>
<accession>A0AB34GKL6</accession>
<proteinExistence type="predicted"/>
<comment type="caution">
    <text evidence="2">The sequence shown here is derived from an EMBL/GenBank/DDBJ whole genome shotgun (WGS) entry which is preliminary data.</text>
</comment>
<evidence type="ECO:0000313" key="3">
    <source>
        <dbReference type="Proteomes" id="UP001159641"/>
    </source>
</evidence>
<gene>
    <name evidence="2" type="ORF">J1605_011931</name>
</gene>
<feature type="compositionally biased region" description="Polar residues" evidence="1">
    <location>
        <begin position="97"/>
        <end position="118"/>
    </location>
</feature>
<keyword evidence="3" id="KW-1185">Reference proteome</keyword>